<sequence length="242" mass="27509">MKRMIDIHDQGIDIIFRDNNCLDTFYWSDEDATLDDTLQQSIQGFSYLTQLWLPEYWMVEISPFVFEHPDTETESFQVSSDISASNFDKATETIKHLLEQHTDSEEPWSLKSIQTSHKGWNRLALPLGVTASDSWGIVDPDGIIRSSYIWHPAPPFAGQETIWIHIQDANAASHFSLTVEMTGEIGILASIGISFFNPENDARSPNHLVEGASVTAWQQANMALLQTTINYLEHQGWKHFPK</sequence>
<evidence type="ECO:0000313" key="1">
    <source>
        <dbReference type="EMBL" id="MFB2881325.1"/>
    </source>
</evidence>
<protein>
    <submittedName>
        <fullName evidence="1">Uncharacterized protein</fullName>
    </submittedName>
</protein>
<dbReference type="Proteomes" id="UP001576774">
    <property type="component" value="Unassembled WGS sequence"/>
</dbReference>
<accession>A0ABV4XEU5</accession>
<organism evidence="1 2">
    <name type="scientific">Floridaenema aerugineum BLCC-F46</name>
    <dbReference type="NCBI Taxonomy" id="3153654"/>
    <lineage>
        <taxon>Bacteria</taxon>
        <taxon>Bacillati</taxon>
        <taxon>Cyanobacteriota</taxon>
        <taxon>Cyanophyceae</taxon>
        <taxon>Oscillatoriophycideae</taxon>
        <taxon>Aerosakkonematales</taxon>
        <taxon>Aerosakkonemataceae</taxon>
        <taxon>Floridanema</taxon>
        <taxon>Floridanema aerugineum</taxon>
    </lineage>
</organism>
<dbReference type="RefSeq" id="WP_413274308.1">
    <property type="nucleotide sequence ID" value="NZ_JBHFNQ010000220.1"/>
</dbReference>
<keyword evidence="2" id="KW-1185">Reference proteome</keyword>
<gene>
    <name evidence="1" type="ORF">ACE1CC_31110</name>
</gene>
<name>A0ABV4XEU5_9CYAN</name>
<comment type="caution">
    <text evidence="1">The sequence shown here is derived from an EMBL/GenBank/DDBJ whole genome shotgun (WGS) entry which is preliminary data.</text>
</comment>
<proteinExistence type="predicted"/>
<dbReference type="EMBL" id="JBHFNQ010000220">
    <property type="protein sequence ID" value="MFB2881325.1"/>
    <property type="molecule type" value="Genomic_DNA"/>
</dbReference>
<evidence type="ECO:0000313" key="2">
    <source>
        <dbReference type="Proteomes" id="UP001576774"/>
    </source>
</evidence>
<reference evidence="1 2" key="1">
    <citation type="submission" date="2024-09" db="EMBL/GenBank/DDBJ databases">
        <title>Floridaenema gen nov. (Aerosakkonemataceae, Aerosakkonematales ord. nov., Cyanobacteria) from benthic tropical and subtropical fresh waters, with the description of four new species.</title>
        <authorList>
            <person name="Moretto J.A."/>
            <person name="Berthold D.E."/>
            <person name="Lefler F.W."/>
            <person name="Huang I.-S."/>
            <person name="Laughinghouse H. IV."/>
        </authorList>
    </citation>
    <scope>NUCLEOTIDE SEQUENCE [LARGE SCALE GENOMIC DNA]</scope>
    <source>
        <strain evidence="1 2">BLCC-F46</strain>
    </source>
</reference>